<dbReference type="AlphaFoldDB" id="A0AAE1S0Y3"/>
<evidence type="ECO:0000313" key="3">
    <source>
        <dbReference type="Proteomes" id="UP001291623"/>
    </source>
</evidence>
<feature type="signal peptide" evidence="1">
    <location>
        <begin position="1"/>
        <end position="27"/>
    </location>
</feature>
<dbReference type="EMBL" id="JAVYJV010000010">
    <property type="protein sequence ID" value="KAK4361227.1"/>
    <property type="molecule type" value="Genomic_DNA"/>
</dbReference>
<dbReference type="Proteomes" id="UP001291623">
    <property type="component" value="Unassembled WGS sequence"/>
</dbReference>
<evidence type="ECO:0000313" key="2">
    <source>
        <dbReference type="EMBL" id="KAK4361227.1"/>
    </source>
</evidence>
<accession>A0AAE1S0Y3</accession>
<keyword evidence="3" id="KW-1185">Reference proteome</keyword>
<organism evidence="2 3">
    <name type="scientific">Anisodus tanguticus</name>
    <dbReference type="NCBI Taxonomy" id="243964"/>
    <lineage>
        <taxon>Eukaryota</taxon>
        <taxon>Viridiplantae</taxon>
        <taxon>Streptophyta</taxon>
        <taxon>Embryophyta</taxon>
        <taxon>Tracheophyta</taxon>
        <taxon>Spermatophyta</taxon>
        <taxon>Magnoliopsida</taxon>
        <taxon>eudicotyledons</taxon>
        <taxon>Gunneridae</taxon>
        <taxon>Pentapetalae</taxon>
        <taxon>asterids</taxon>
        <taxon>lamiids</taxon>
        <taxon>Solanales</taxon>
        <taxon>Solanaceae</taxon>
        <taxon>Solanoideae</taxon>
        <taxon>Hyoscyameae</taxon>
        <taxon>Anisodus</taxon>
    </lineage>
</organism>
<dbReference type="GO" id="GO:0006970">
    <property type="term" value="P:response to osmotic stress"/>
    <property type="evidence" value="ECO:0007669"/>
    <property type="project" value="InterPro"/>
</dbReference>
<dbReference type="PANTHER" id="PTHR37180:SF2">
    <property type="entry name" value="PRECURSOR OF CEP14"/>
    <property type="match status" value="1"/>
</dbReference>
<dbReference type="PANTHER" id="PTHR37180">
    <property type="entry name" value="PRECURSOR OF CEP14"/>
    <property type="match status" value="1"/>
</dbReference>
<dbReference type="InterPro" id="IPR038930">
    <property type="entry name" value="CEP13/CEP14"/>
</dbReference>
<keyword evidence="1" id="KW-0732">Signal</keyword>
<gene>
    <name evidence="2" type="ORF">RND71_020179</name>
</gene>
<feature type="chain" id="PRO_5041919691" evidence="1">
    <location>
        <begin position="28"/>
        <end position="96"/>
    </location>
</feature>
<protein>
    <submittedName>
        <fullName evidence="2">Uncharacterized protein</fullName>
    </submittedName>
</protein>
<name>A0AAE1S0Y3_9SOLA</name>
<dbReference type="GO" id="GO:0006995">
    <property type="term" value="P:cellular response to nitrogen starvation"/>
    <property type="evidence" value="ECO:0007669"/>
    <property type="project" value="InterPro"/>
</dbReference>
<sequence length="96" mass="10408">MTISKISSSLSLIFVLLLASFSSSTEARKLLNSHEVKKVPSLEDRLYLNALPKGKVPASTPSKKGHSYTTDEKLIARHLAAIDRILRSVPSPGVGH</sequence>
<reference evidence="2" key="1">
    <citation type="submission" date="2023-12" db="EMBL/GenBank/DDBJ databases">
        <title>Genome assembly of Anisodus tanguticus.</title>
        <authorList>
            <person name="Wang Y.-J."/>
        </authorList>
    </citation>
    <scope>NUCLEOTIDE SEQUENCE</scope>
    <source>
        <strain evidence="2">KB-2021</strain>
        <tissue evidence="2">Leaf</tissue>
    </source>
</reference>
<proteinExistence type="predicted"/>
<evidence type="ECO:0000256" key="1">
    <source>
        <dbReference type="SAM" id="SignalP"/>
    </source>
</evidence>
<comment type="caution">
    <text evidence="2">The sequence shown here is derived from an EMBL/GenBank/DDBJ whole genome shotgun (WGS) entry which is preliminary data.</text>
</comment>